<evidence type="ECO:0000256" key="3">
    <source>
        <dbReference type="SAM" id="MobiDB-lite"/>
    </source>
</evidence>
<proteinExistence type="predicted"/>
<dbReference type="GO" id="GO:0003723">
    <property type="term" value="F:RNA binding"/>
    <property type="evidence" value="ECO:0007669"/>
    <property type="project" value="InterPro"/>
</dbReference>
<keyword evidence="2" id="KW-0694">RNA-binding</keyword>
<dbReference type="Proteomes" id="UP000298663">
    <property type="component" value="Unassembled WGS sequence"/>
</dbReference>
<sequence>MDAEISFIPAAEAAASPIVEEPVAKVEAVKEEENAEQVVEINNNQEGVVENEKEGAPDKPAAKIPKKIDYNVDFPGLPTIQATTKASGPWIKPISAAATPETLPWSATIAKIEKTSGAKIEIYEAKDGSVSFHIRGKPADVEKARASLSRKVKAQITREIIVPKDQHRVFIGKQGAQRMKYEQDLIVKLNSRSRKKTATSPRLLVPPKMLREP</sequence>
<evidence type="ECO:0000259" key="4">
    <source>
        <dbReference type="Pfam" id="PF24668"/>
    </source>
</evidence>
<keyword evidence="1" id="KW-0677">Repeat</keyword>
<feature type="region of interest" description="Disordered" evidence="3">
    <location>
        <begin position="43"/>
        <end position="62"/>
    </location>
</feature>
<dbReference type="SUPFAM" id="SSF54791">
    <property type="entry name" value="Eukaryotic type KH-domain (KH-domain type I)"/>
    <property type="match status" value="1"/>
</dbReference>
<comment type="caution">
    <text evidence="5">The sequence shown here is derived from an EMBL/GenBank/DDBJ whole genome shotgun (WGS) entry which is preliminary data.</text>
</comment>
<evidence type="ECO:0000256" key="2">
    <source>
        <dbReference type="ARBA" id="ARBA00022884"/>
    </source>
</evidence>
<dbReference type="InterPro" id="IPR057778">
    <property type="entry name" value="KH_Vigilin_N"/>
</dbReference>
<keyword evidence="6" id="KW-1185">Reference proteome</keyword>
<organism evidence="5 6">
    <name type="scientific">Steinernema carpocapsae</name>
    <name type="common">Entomopathogenic nematode</name>
    <dbReference type="NCBI Taxonomy" id="34508"/>
    <lineage>
        <taxon>Eukaryota</taxon>
        <taxon>Metazoa</taxon>
        <taxon>Ecdysozoa</taxon>
        <taxon>Nematoda</taxon>
        <taxon>Chromadorea</taxon>
        <taxon>Rhabditida</taxon>
        <taxon>Tylenchina</taxon>
        <taxon>Panagrolaimomorpha</taxon>
        <taxon>Strongyloidoidea</taxon>
        <taxon>Steinernematidae</taxon>
        <taxon>Steinernema</taxon>
    </lineage>
</organism>
<dbReference type="OrthoDB" id="10027144at2759"/>
<evidence type="ECO:0000313" key="6">
    <source>
        <dbReference type="Proteomes" id="UP000298663"/>
    </source>
</evidence>
<dbReference type="AlphaFoldDB" id="A0A4U5NGD8"/>
<reference evidence="5 6" key="2">
    <citation type="journal article" date="2019" name="G3 (Bethesda)">
        <title>Hybrid Assembly of the Genome of the Entomopathogenic Nematode Steinernema carpocapsae Identifies the X-Chromosome.</title>
        <authorList>
            <person name="Serra L."/>
            <person name="Macchietto M."/>
            <person name="Macias-Munoz A."/>
            <person name="McGill C.J."/>
            <person name="Rodriguez I.M."/>
            <person name="Rodriguez B."/>
            <person name="Murad R."/>
            <person name="Mortazavi A."/>
        </authorList>
    </citation>
    <scope>NUCLEOTIDE SEQUENCE [LARGE SCALE GENOMIC DNA]</scope>
    <source>
        <strain evidence="5 6">ALL</strain>
    </source>
</reference>
<accession>A0A4U5NGD8</accession>
<feature type="region of interest" description="Disordered" evidence="3">
    <location>
        <begin position="192"/>
        <end position="213"/>
    </location>
</feature>
<feature type="domain" description="Vigilin N-terminal KH" evidence="4">
    <location>
        <begin position="105"/>
        <end position="156"/>
    </location>
</feature>
<protein>
    <recommendedName>
        <fullName evidence="4">Vigilin N-terminal KH domain-containing protein</fullName>
    </recommendedName>
</protein>
<reference evidence="5 6" key="1">
    <citation type="journal article" date="2015" name="Genome Biol.">
        <title>Comparative genomics of Steinernema reveals deeply conserved gene regulatory networks.</title>
        <authorList>
            <person name="Dillman A.R."/>
            <person name="Macchietto M."/>
            <person name="Porter C.F."/>
            <person name="Rogers A."/>
            <person name="Williams B."/>
            <person name="Antoshechkin I."/>
            <person name="Lee M.M."/>
            <person name="Goodwin Z."/>
            <person name="Lu X."/>
            <person name="Lewis E.E."/>
            <person name="Goodrich-Blair H."/>
            <person name="Stock S.P."/>
            <person name="Adams B.J."/>
            <person name="Sternberg P.W."/>
            <person name="Mortazavi A."/>
        </authorList>
    </citation>
    <scope>NUCLEOTIDE SEQUENCE [LARGE SCALE GENOMIC DNA]</scope>
    <source>
        <strain evidence="5 6">ALL</strain>
    </source>
</reference>
<dbReference type="EMBL" id="AZBU02000004">
    <property type="protein sequence ID" value="TKR81806.1"/>
    <property type="molecule type" value="Genomic_DNA"/>
</dbReference>
<evidence type="ECO:0000313" key="5">
    <source>
        <dbReference type="EMBL" id="TKR81806.1"/>
    </source>
</evidence>
<dbReference type="Gene3D" id="3.30.1370.10">
    <property type="entry name" value="K Homology domain, type 1"/>
    <property type="match status" value="1"/>
</dbReference>
<dbReference type="CDD" id="cd00105">
    <property type="entry name" value="KH-I"/>
    <property type="match status" value="1"/>
</dbReference>
<feature type="compositionally biased region" description="Basic and acidic residues" evidence="3">
    <location>
        <begin position="50"/>
        <end position="62"/>
    </location>
</feature>
<gene>
    <name evidence="5" type="ORF">L596_015622</name>
</gene>
<evidence type="ECO:0000256" key="1">
    <source>
        <dbReference type="ARBA" id="ARBA00022737"/>
    </source>
</evidence>
<name>A0A4U5NGD8_STECR</name>
<dbReference type="Pfam" id="PF24668">
    <property type="entry name" value="KH_Vigilin"/>
    <property type="match status" value="1"/>
</dbReference>
<dbReference type="STRING" id="34508.A0A4U5NGD8"/>
<dbReference type="InterPro" id="IPR036612">
    <property type="entry name" value="KH_dom_type_1_sf"/>
</dbReference>